<dbReference type="EMBL" id="JBJJXI010000133">
    <property type="protein sequence ID" value="KAL3388434.1"/>
    <property type="molecule type" value="Genomic_DNA"/>
</dbReference>
<dbReference type="AlphaFoldDB" id="A0ABD2W6X0"/>
<sequence length="66" mass="7819">MLRRFVAKPEQVPESKSAYLKSAFNTFFDALNNYVTVTTWDRFFRLAFTSCFKRHSAEIENLNYLS</sequence>
<protein>
    <submittedName>
        <fullName evidence="1">Uncharacterized protein</fullName>
    </submittedName>
</protein>
<accession>A0ABD2W6X0</accession>
<reference evidence="1 2" key="1">
    <citation type="journal article" date="2024" name="bioRxiv">
        <title>A reference genome for Trichogramma kaykai: A tiny desert-dwelling parasitoid wasp with competing sex-ratio distorters.</title>
        <authorList>
            <person name="Culotta J."/>
            <person name="Lindsey A.R."/>
        </authorList>
    </citation>
    <scope>NUCLEOTIDE SEQUENCE [LARGE SCALE GENOMIC DNA]</scope>
    <source>
        <strain evidence="1 2">KSX58</strain>
    </source>
</reference>
<evidence type="ECO:0000313" key="2">
    <source>
        <dbReference type="Proteomes" id="UP001627154"/>
    </source>
</evidence>
<name>A0ABD2W6X0_9HYME</name>
<keyword evidence="2" id="KW-1185">Reference proteome</keyword>
<dbReference type="Proteomes" id="UP001627154">
    <property type="component" value="Unassembled WGS sequence"/>
</dbReference>
<evidence type="ECO:0000313" key="1">
    <source>
        <dbReference type="EMBL" id="KAL3388434.1"/>
    </source>
</evidence>
<comment type="caution">
    <text evidence="1">The sequence shown here is derived from an EMBL/GenBank/DDBJ whole genome shotgun (WGS) entry which is preliminary data.</text>
</comment>
<gene>
    <name evidence="1" type="ORF">TKK_016442</name>
</gene>
<organism evidence="1 2">
    <name type="scientific">Trichogramma kaykai</name>
    <dbReference type="NCBI Taxonomy" id="54128"/>
    <lineage>
        <taxon>Eukaryota</taxon>
        <taxon>Metazoa</taxon>
        <taxon>Ecdysozoa</taxon>
        <taxon>Arthropoda</taxon>
        <taxon>Hexapoda</taxon>
        <taxon>Insecta</taxon>
        <taxon>Pterygota</taxon>
        <taxon>Neoptera</taxon>
        <taxon>Endopterygota</taxon>
        <taxon>Hymenoptera</taxon>
        <taxon>Apocrita</taxon>
        <taxon>Proctotrupomorpha</taxon>
        <taxon>Chalcidoidea</taxon>
        <taxon>Trichogrammatidae</taxon>
        <taxon>Trichogramma</taxon>
    </lineage>
</organism>
<proteinExistence type="predicted"/>